<dbReference type="PRINTS" id="PR00455">
    <property type="entry name" value="HTHTETR"/>
</dbReference>
<dbReference type="InterPro" id="IPR001647">
    <property type="entry name" value="HTH_TetR"/>
</dbReference>
<evidence type="ECO:0000256" key="5">
    <source>
        <dbReference type="SAM" id="MobiDB-lite"/>
    </source>
</evidence>
<evidence type="ECO:0000256" key="4">
    <source>
        <dbReference type="PROSITE-ProRule" id="PRU00335"/>
    </source>
</evidence>
<dbReference type="Pfam" id="PF00440">
    <property type="entry name" value="TetR_N"/>
    <property type="match status" value="1"/>
</dbReference>
<evidence type="ECO:0000313" key="7">
    <source>
        <dbReference type="EMBL" id="NMO04339.1"/>
    </source>
</evidence>
<keyword evidence="2 4" id="KW-0238">DNA-binding</keyword>
<dbReference type="Gene3D" id="1.10.357.10">
    <property type="entry name" value="Tetracycline Repressor, domain 2"/>
    <property type="match status" value="1"/>
</dbReference>
<dbReference type="PROSITE" id="PS50977">
    <property type="entry name" value="HTH_TETR_2"/>
    <property type="match status" value="1"/>
</dbReference>
<reference evidence="7 8" key="1">
    <citation type="submission" date="2020-04" db="EMBL/GenBank/DDBJ databases">
        <title>Gordonia sp. nov. TBRC 11910.</title>
        <authorList>
            <person name="Suriyachadkun C."/>
        </authorList>
    </citation>
    <scope>NUCLEOTIDE SEQUENCE [LARGE SCALE GENOMIC DNA]</scope>
    <source>
        <strain evidence="7 8">TBRC 11910</strain>
    </source>
</reference>
<dbReference type="GO" id="GO:0000976">
    <property type="term" value="F:transcription cis-regulatory region binding"/>
    <property type="evidence" value="ECO:0007669"/>
    <property type="project" value="TreeGrafter"/>
</dbReference>
<dbReference type="SUPFAM" id="SSF48498">
    <property type="entry name" value="Tetracyclin repressor-like, C-terminal domain"/>
    <property type="match status" value="1"/>
</dbReference>
<feature type="region of interest" description="Disordered" evidence="5">
    <location>
        <begin position="1"/>
        <end position="20"/>
    </location>
</feature>
<dbReference type="PANTHER" id="PTHR30055">
    <property type="entry name" value="HTH-TYPE TRANSCRIPTIONAL REGULATOR RUTR"/>
    <property type="match status" value="1"/>
</dbReference>
<dbReference type="Gene3D" id="1.10.10.60">
    <property type="entry name" value="Homeodomain-like"/>
    <property type="match status" value="1"/>
</dbReference>
<dbReference type="InterPro" id="IPR050109">
    <property type="entry name" value="HTH-type_TetR-like_transc_reg"/>
</dbReference>
<proteinExistence type="predicted"/>
<dbReference type="InterPro" id="IPR036271">
    <property type="entry name" value="Tet_transcr_reg_TetR-rel_C_sf"/>
</dbReference>
<dbReference type="RefSeq" id="WP_170196844.1">
    <property type="nucleotide sequence ID" value="NZ_JABBNB010000034.1"/>
</dbReference>
<evidence type="ECO:0000256" key="2">
    <source>
        <dbReference type="ARBA" id="ARBA00023125"/>
    </source>
</evidence>
<evidence type="ECO:0000256" key="3">
    <source>
        <dbReference type="ARBA" id="ARBA00023163"/>
    </source>
</evidence>
<comment type="caution">
    <text evidence="7">The sequence shown here is derived from an EMBL/GenBank/DDBJ whole genome shotgun (WGS) entry which is preliminary data.</text>
</comment>
<evidence type="ECO:0000259" key="6">
    <source>
        <dbReference type="PROSITE" id="PS50977"/>
    </source>
</evidence>
<dbReference type="AlphaFoldDB" id="A0A848L0W2"/>
<accession>A0A848L0W2</accession>
<evidence type="ECO:0000256" key="1">
    <source>
        <dbReference type="ARBA" id="ARBA00023015"/>
    </source>
</evidence>
<keyword evidence="8" id="KW-1185">Reference proteome</keyword>
<dbReference type="InterPro" id="IPR009057">
    <property type="entry name" value="Homeodomain-like_sf"/>
</dbReference>
<dbReference type="SUPFAM" id="SSF46689">
    <property type="entry name" value="Homeodomain-like"/>
    <property type="match status" value="1"/>
</dbReference>
<dbReference type="GO" id="GO:0045892">
    <property type="term" value="P:negative regulation of DNA-templated transcription"/>
    <property type="evidence" value="ECO:0007669"/>
    <property type="project" value="UniProtKB-ARBA"/>
</dbReference>
<feature type="domain" description="HTH tetR-type" evidence="6">
    <location>
        <begin position="22"/>
        <end position="82"/>
    </location>
</feature>
<feature type="DNA-binding region" description="H-T-H motif" evidence="4">
    <location>
        <begin position="45"/>
        <end position="64"/>
    </location>
</feature>
<gene>
    <name evidence="7" type="ORF">HH308_24270</name>
</gene>
<name>A0A848L0W2_9ACTN</name>
<keyword evidence="3" id="KW-0804">Transcription</keyword>
<evidence type="ECO:0000313" key="8">
    <source>
        <dbReference type="Proteomes" id="UP000550729"/>
    </source>
</evidence>
<dbReference type="GO" id="GO:0003700">
    <property type="term" value="F:DNA-binding transcription factor activity"/>
    <property type="evidence" value="ECO:0007669"/>
    <property type="project" value="TreeGrafter"/>
</dbReference>
<protein>
    <submittedName>
        <fullName evidence="7">TetR/AcrR family transcriptional regulator</fullName>
    </submittedName>
</protein>
<dbReference type="EMBL" id="JABBNB010000034">
    <property type="protein sequence ID" value="NMO04339.1"/>
    <property type="molecule type" value="Genomic_DNA"/>
</dbReference>
<sequence>MPESSVNTAPAAGPSTLTARGRKTRDSVLAAARTVFEDVGFLDARVELIAQAAGVSYGTFYRYFESKEDVFFELSNQLFTEMHSGEPSFSATPRERLIAANHAYYEAYHRNAALMAIVEQVATFNAEFRALRHEHREQLTARTAHAIGRWQRDGLASPDIDPILAARTMSAMVDHTLYLWLVQGEEADKEALLTTLDQMCVGALGLR</sequence>
<dbReference type="FunFam" id="1.10.10.60:FF:000141">
    <property type="entry name" value="TetR family transcriptional regulator"/>
    <property type="match status" value="1"/>
</dbReference>
<dbReference type="PANTHER" id="PTHR30055:SF238">
    <property type="entry name" value="MYCOFACTOCIN BIOSYNTHESIS TRANSCRIPTIONAL REGULATOR MFTR-RELATED"/>
    <property type="match status" value="1"/>
</dbReference>
<organism evidence="7 8">
    <name type="scientific">Gordonia asplenii</name>
    <dbReference type="NCBI Taxonomy" id="2725283"/>
    <lineage>
        <taxon>Bacteria</taxon>
        <taxon>Bacillati</taxon>
        <taxon>Actinomycetota</taxon>
        <taxon>Actinomycetes</taxon>
        <taxon>Mycobacteriales</taxon>
        <taxon>Gordoniaceae</taxon>
        <taxon>Gordonia</taxon>
    </lineage>
</organism>
<dbReference type="Proteomes" id="UP000550729">
    <property type="component" value="Unassembled WGS sequence"/>
</dbReference>
<keyword evidence="1" id="KW-0805">Transcription regulation</keyword>